<accession>A0A7M2X378</accession>
<reference evidence="2 3" key="1">
    <citation type="submission" date="2020-10" db="EMBL/GenBank/DDBJ databases">
        <title>Wide distribution of Phycisphaera-like planctomycetes from WD2101 soil group in peatlands and genome analysis of the first cultivated representative.</title>
        <authorList>
            <person name="Dedysh S.N."/>
            <person name="Beletsky A.V."/>
            <person name="Ivanova A."/>
            <person name="Kulichevskaya I.S."/>
            <person name="Suzina N.E."/>
            <person name="Philippov D.A."/>
            <person name="Rakitin A.L."/>
            <person name="Mardanov A.V."/>
            <person name="Ravin N.V."/>
        </authorList>
    </citation>
    <scope>NUCLEOTIDE SEQUENCE [LARGE SCALE GENOMIC DNA]</scope>
    <source>
        <strain evidence="2 3">M1803</strain>
    </source>
</reference>
<organism evidence="2 3">
    <name type="scientific">Humisphaera borealis</name>
    <dbReference type="NCBI Taxonomy" id="2807512"/>
    <lineage>
        <taxon>Bacteria</taxon>
        <taxon>Pseudomonadati</taxon>
        <taxon>Planctomycetota</taxon>
        <taxon>Phycisphaerae</taxon>
        <taxon>Tepidisphaerales</taxon>
        <taxon>Tepidisphaeraceae</taxon>
        <taxon>Humisphaera</taxon>
    </lineage>
</organism>
<sequence length="95" mass="10532">MSKSEPSNRKFGDQTLKAMASLGLEELRNAVYPSSNVAQQSSEPGVWGDRSYGDVSDDRNRAATPERRSLLAEKVKQVEMTHGGREPEPPELSRE</sequence>
<evidence type="ECO:0000313" key="2">
    <source>
        <dbReference type="EMBL" id="QOV92079.1"/>
    </source>
</evidence>
<gene>
    <name evidence="2" type="ORF">IPV69_12290</name>
</gene>
<feature type="compositionally biased region" description="Basic and acidic residues" evidence="1">
    <location>
        <begin position="56"/>
        <end position="95"/>
    </location>
</feature>
<protein>
    <submittedName>
        <fullName evidence="2">Uncharacterized protein</fullName>
    </submittedName>
</protein>
<evidence type="ECO:0000256" key="1">
    <source>
        <dbReference type="SAM" id="MobiDB-lite"/>
    </source>
</evidence>
<keyword evidence="3" id="KW-1185">Reference proteome</keyword>
<proteinExistence type="predicted"/>
<dbReference type="RefSeq" id="WP_206295409.1">
    <property type="nucleotide sequence ID" value="NZ_CP063458.1"/>
</dbReference>
<feature type="region of interest" description="Disordered" evidence="1">
    <location>
        <begin position="35"/>
        <end position="95"/>
    </location>
</feature>
<dbReference type="KEGG" id="hbs:IPV69_12290"/>
<evidence type="ECO:0000313" key="3">
    <source>
        <dbReference type="Proteomes" id="UP000593765"/>
    </source>
</evidence>
<name>A0A7M2X378_9BACT</name>
<dbReference type="Proteomes" id="UP000593765">
    <property type="component" value="Chromosome"/>
</dbReference>
<dbReference type="AlphaFoldDB" id="A0A7M2X378"/>
<dbReference type="EMBL" id="CP063458">
    <property type="protein sequence ID" value="QOV92079.1"/>
    <property type="molecule type" value="Genomic_DNA"/>
</dbReference>